<evidence type="ECO:0000256" key="1">
    <source>
        <dbReference type="ARBA" id="ARBA00001946"/>
    </source>
</evidence>
<evidence type="ECO:0000256" key="4">
    <source>
        <dbReference type="ARBA" id="ARBA00022679"/>
    </source>
</evidence>
<dbReference type="InterPro" id="IPR000092">
    <property type="entry name" value="Polyprenyl_synt"/>
</dbReference>
<accession>A0AA39JI99</accession>
<dbReference type="EMBL" id="JAUEPT010000023">
    <property type="protein sequence ID" value="KAK0443275.1"/>
    <property type="molecule type" value="Genomic_DNA"/>
</dbReference>
<keyword evidence="4 11" id="KW-0808">Transferase</keyword>
<evidence type="ECO:0000256" key="9">
    <source>
        <dbReference type="ARBA" id="ARBA00032448"/>
    </source>
</evidence>
<evidence type="ECO:0000313" key="12">
    <source>
        <dbReference type="EMBL" id="KAK0443275.1"/>
    </source>
</evidence>
<evidence type="ECO:0000256" key="5">
    <source>
        <dbReference type="ARBA" id="ARBA00022723"/>
    </source>
</evidence>
<dbReference type="InterPro" id="IPR039702">
    <property type="entry name" value="FPS1-like"/>
</dbReference>
<dbReference type="InterPro" id="IPR033749">
    <property type="entry name" value="Polyprenyl_synt_CS"/>
</dbReference>
<dbReference type="GO" id="GO:0045337">
    <property type="term" value="P:farnesyl diphosphate biosynthetic process"/>
    <property type="evidence" value="ECO:0007669"/>
    <property type="project" value="TreeGrafter"/>
</dbReference>
<reference evidence="12" key="1">
    <citation type="submission" date="2023-06" db="EMBL/GenBank/DDBJ databases">
        <authorList>
            <consortium name="Lawrence Berkeley National Laboratory"/>
            <person name="Ahrendt S."/>
            <person name="Sahu N."/>
            <person name="Indic B."/>
            <person name="Wong-Bajracharya J."/>
            <person name="Merenyi Z."/>
            <person name="Ke H.-M."/>
            <person name="Monk M."/>
            <person name="Kocsube S."/>
            <person name="Drula E."/>
            <person name="Lipzen A."/>
            <person name="Balint B."/>
            <person name="Henrissat B."/>
            <person name="Andreopoulos B."/>
            <person name="Martin F.M."/>
            <person name="Harder C.B."/>
            <person name="Rigling D."/>
            <person name="Ford K.L."/>
            <person name="Foster G.D."/>
            <person name="Pangilinan J."/>
            <person name="Papanicolaou A."/>
            <person name="Barry K."/>
            <person name="LaButti K."/>
            <person name="Viragh M."/>
            <person name="Koriabine M."/>
            <person name="Yan M."/>
            <person name="Riley R."/>
            <person name="Champramary S."/>
            <person name="Plett K.L."/>
            <person name="Tsai I.J."/>
            <person name="Slot J."/>
            <person name="Sipos G."/>
            <person name="Plett J."/>
            <person name="Nagy L.G."/>
            <person name="Grigoriev I.V."/>
        </authorList>
    </citation>
    <scope>NUCLEOTIDE SEQUENCE</scope>
    <source>
        <strain evidence="12">FPL87.14</strain>
    </source>
</reference>
<evidence type="ECO:0000256" key="2">
    <source>
        <dbReference type="ARBA" id="ARBA00012439"/>
    </source>
</evidence>
<keyword evidence="6" id="KW-0460">Magnesium</keyword>
<dbReference type="InterPro" id="IPR008949">
    <property type="entry name" value="Isoprenoid_synthase_dom_sf"/>
</dbReference>
<evidence type="ECO:0000256" key="8">
    <source>
        <dbReference type="ARBA" id="ARBA00032424"/>
    </source>
</evidence>
<comment type="caution">
    <text evidence="12">The sequence shown here is derived from an EMBL/GenBank/DDBJ whole genome shotgun (WGS) entry which is preliminary data.</text>
</comment>
<evidence type="ECO:0000256" key="10">
    <source>
        <dbReference type="ARBA" id="ARBA00032873"/>
    </source>
</evidence>
<dbReference type="PROSITE" id="PS00723">
    <property type="entry name" value="POLYPRENYL_SYNTHASE_1"/>
    <property type="match status" value="1"/>
</dbReference>
<gene>
    <name evidence="12" type="ORF">EV421DRAFT_2009656</name>
</gene>
<dbReference type="PANTHER" id="PTHR11525:SF0">
    <property type="entry name" value="FARNESYL PYROPHOSPHATE SYNTHASE"/>
    <property type="match status" value="1"/>
</dbReference>
<name>A0AA39JI99_9AGAR</name>
<dbReference type="GO" id="GO:0046872">
    <property type="term" value="F:metal ion binding"/>
    <property type="evidence" value="ECO:0007669"/>
    <property type="project" value="UniProtKB-KW"/>
</dbReference>
<keyword evidence="13" id="KW-1185">Reference proteome</keyword>
<dbReference type="Gene3D" id="1.10.600.10">
    <property type="entry name" value="Farnesyl Diphosphate Synthase"/>
    <property type="match status" value="1"/>
</dbReference>
<sequence length="260" mass="29619">MREEQDIQSDSVIKQELLDYITGDGIPKDAIEWYERNLNCNIPGGKLDRGMSVVDTAEIIKGTPLTDNEYLKAAVLGWGIELLQAFFLVSDDMMDSSITRRGQPCWYRAVIYYLLKMHFRGESYYVDILELFLETTFQTEMGQLIDLITAPENEVDLSKFSLKKHSLIVIYRTVYHSFHPYALTKSILIPLSECFQIQDDCLDFSGTPEQIGKIGTDILDNKCSWCVNTALSEGLIGDVELSVDKSGKERDVFMYCRADT</sequence>
<dbReference type="GO" id="GO:0004337">
    <property type="term" value="F:(2E,6E)-farnesyl diphosphate synthase activity"/>
    <property type="evidence" value="ECO:0007669"/>
    <property type="project" value="UniProtKB-EC"/>
</dbReference>
<dbReference type="AlphaFoldDB" id="A0AA39JI99"/>
<evidence type="ECO:0000313" key="13">
    <source>
        <dbReference type="Proteomes" id="UP001175226"/>
    </source>
</evidence>
<evidence type="ECO:0000256" key="6">
    <source>
        <dbReference type="ARBA" id="ARBA00022842"/>
    </source>
</evidence>
<dbReference type="Pfam" id="PF00348">
    <property type="entry name" value="polyprenyl_synt"/>
    <property type="match status" value="1"/>
</dbReference>
<proteinExistence type="inferred from homology"/>
<dbReference type="GO" id="GO:0005737">
    <property type="term" value="C:cytoplasm"/>
    <property type="evidence" value="ECO:0007669"/>
    <property type="project" value="TreeGrafter"/>
</dbReference>
<organism evidence="12 13">
    <name type="scientific">Armillaria borealis</name>
    <dbReference type="NCBI Taxonomy" id="47425"/>
    <lineage>
        <taxon>Eukaryota</taxon>
        <taxon>Fungi</taxon>
        <taxon>Dikarya</taxon>
        <taxon>Basidiomycota</taxon>
        <taxon>Agaricomycotina</taxon>
        <taxon>Agaricomycetes</taxon>
        <taxon>Agaricomycetidae</taxon>
        <taxon>Agaricales</taxon>
        <taxon>Marasmiineae</taxon>
        <taxon>Physalacriaceae</taxon>
        <taxon>Armillaria</taxon>
    </lineage>
</organism>
<protein>
    <recommendedName>
        <fullName evidence="10">(2E,6E)-farnesyl diphosphate synthase</fullName>
        <ecNumber evidence="3">2.5.1.1</ecNumber>
        <ecNumber evidence="2">2.5.1.10</ecNumber>
    </recommendedName>
    <alternativeName>
        <fullName evidence="9">Dimethylallyltranstransferase</fullName>
    </alternativeName>
    <alternativeName>
        <fullName evidence="8">Farnesyl diphosphate synthase</fullName>
    </alternativeName>
    <alternativeName>
        <fullName evidence="7">Geranyltranstransferase</fullName>
    </alternativeName>
</protein>
<dbReference type="Proteomes" id="UP001175226">
    <property type="component" value="Unassembled WGS sequence"/>
</dbReference>
<dbReference type="GO" id="GO:0004161">
    <property type="term" value="F:dimethylallyltranstransferase activity"/>
    <property type="evidence" value="ECO:0007669"/>
    <property type="project" value="UniProtKB-EC"/>
</dbReference>
<evidence type="ECO:0000256" key="3">
    <source>
        <dbReference type="ARBA" id="ARBA00012833"/>
    </source>
</evidence>
<comment type="similarity">
    <text evidence="11">Belongs to the FPP/GGPP synthase family.</text>
</comment>
<dbReference type="SUPFAM" id="SSF48576">
    <property type="entry name" value="Terpenoid synthases"/>
    <property type="match status" value="1"/>
</dbReference>
<evidence type="ECO:0000256" key="7">
    <source>
        <dbReference type="ARBA" id="ARBA00032380"/>
    </source>
</evidence>
<dbReference type="EC" id="2.5.1.1" evidence="3"/>
<keyword evidence="5" id="KW-0479">Metal-binding</keyword>
<dbReference type="PANTHER" id="PTHR11525">
    <property type="entry name" value="FARNESYL-PYROPHOSPHATE SYNTHETASE"/>
    <property type="match status" value="1"/>
</dbReference>
<dbReference type="EC" id="2.5.1.10" evidence="2"/>
<evidence type="ECO:0000256" key="11">
    <source>
        <dbReference type="RuleBase" id="RU004466"/>
    </source>
</evidence>
<comment type="cofactor">
    <cofactor evidence="1">
        <name>Mg(2+)</name>
        <dbReference type="ChEBI" id="CHEBI:18420"/>
    </cofactor>
</comment>